<evidence type="ECO:0000259" key="1">
    <source>
        <dbReference type="Pfam" id="PF18050"/>
    </source>
</evidence>
<proteinExistence type="predicted"/>
<accession>A0A7W5P8K7</accession>
<reference evidence="2 3" key="1">
    <citation type="submission" date="2020-08" db="EMBL/GenBank/DDBJ databases">
        <title>Sequencing the genomes of 1000 actinobacteria strains.</title>
        <authorList>
            <person name="Klenk H.-P."/>
        </authorList>
    </citation>
    <scope>NUCLEOTIDE SEQUENCE [LARGE SCALE GENOMIC DNA]</scope>
    <source>
        <strain evidence="2 3">DSM 11053</strain>
    </source>
</reference>
<dbReference type="EMBL" id="JACHZG010000001">
    <property type="protein sequence ID" value="MBB3327996.1"/>
    <property type="molecule type" value="Genomic_DNA"/>
</dbReference>
<keyword evidence="3" id="KW-1185">Reference proteome</keyword>
<evidence type="ECO:0000313" key="3">
    <source>
        <dbReference type="Proteomes" id="UP000565572"/>
    </source>
</evidence>
<dbReference type="Gene3D" id="2.40.100.20">
    <property type="match status" value="1"/>
</dbReference>
<dbReference type="SUPFAM" id="SSF50891">
    <property type="entry name" value="Cyclophilin-like"/>
    <property type="match status" value="1"/>
</dbReference>
<dbReference type="RefSeq" id="WP_183339587.1">
    <property type="nucleotide sequence ID" value="NZ_JACHZG010000001.1"/>
</dbReference>
<organism evidence="2 3">
    <name type="scientific">Microlunatus antarcticus</name>
    <dbReference type="NCBI Taxonomy" id="53388"/>
    <lineage>
        <taxon>Bacteria</taxon>
        <taxon>Bacillati</taxon>
        <taxon>Actinomycetota</taxon>
        <taxon>Actinomycetes</taxon>
        <taxon>Propionibacteriales</taxon>
        <taxon>Propionibacteriaceae</taxon>
        <taxon>Microlunatus</taxon>
    </lineage>
</organism>
<dbReference type="InterPro" id="IPR041183">
    <property type="entry name" value="Cyclophilin-like"/>
</dbReference>
<feature type="domain" description="Cyclophilin-like" evidence="1">
    <location>
        <begin position="51"/>
        <end position="157"/>
    </location>
</feature>
<gene>
    <name evidence="2" type="ORF">FHX39_002940</name>
</gene>
<dbReference type="InterPro" id="IPR029000">
    <property type="entry name" value="Cyclophilin-like_dom_sf"/>
</dbReference>
<comment type="caution">
    <text evidence="2">The sequence shown here is derived from an EMBL/GenBank/DDBJ whole genome shotgun (WGS) entry which is preliminary data.</text>
</comment>
<name>A0A7W5P8K7_9ACTN</name>
<protein>
    <recommendedName>
        <fullName evidence="1">Cyclophilin-like domain-containing protein</fullName>
    </recommendedName>
</protein>
<dbReference type="AlphaFoldDB" id="A0A7W5P8K7"/>
<sequence length="179" mass="18179">MDHSTVRTRTRTRLSRAAAVLPTSVLVVLAAPALGCLQRPAPAPSTAPSGAAVTVALLDTPAGRAFAEQAPVPLRWRDLLGQAKAVHLSTPLPVADDERVLDPAVGGVYYWPPSGDVAVFYEDLGQTVPPPGLVPLGTVTEGLDAVAGAGRSTTVTVHAVRAGGAATGMPTPRAGLGRA</sequence>
<dbReference type="Pfam" id="PF18050">
    <property type="entry name" value="Cyclophil_like2"/>
    <property type="match status" value="1"/>
</dbReference>
<dbReference type="Proteomes" id="UP000565572">
    <property type="component" value="Unassembled WGS sequence"/>
</dbReference>
<evidence type="ECO:0000313" key="2">
    <source>
        <dbReference type="EMBL" id="MBB3327996.1"/>
    </source>
</evidence>